<proteinExistence type="predicted"/>
<sequence length="142" mass="16047">MIYELDVIDGVCTELERQGYVIVSKKREIRHSGIDIIAKKVDSDMNERFYIEAVGGTSSDPSSSRFGKPFDNSQCKVHVSEQLYACAKILSSPKAAGITSKVGIAFADIEYYRNYIDEIKNTLKQLGIEVLFVNELRKVRYL</sequence>
<reference evidence="1" key="1">
    <citation type="submission" date="2023-05" db="EMBL/GenBank/DDBJ databases">
        <title>Comparative genomics of Bacillaceae isolates and their secondary metabolite potential.</title>
        <authorList>
            <person name="Song L."/>
            <person name="Nielsen L.J."/>
            <person name="Mohite O."/>
            <person name="Xu X."/>
            <person name="Weber T."/>
            <person name="Kovacs A.T."/>
        </authorList>
    </citation>
    <scope>NUCLEOTIDE SEQUENCE</scope>
    <source>
        <strain evidence="1">XLM17</strain>
    </source>
</reference>
<dbReference type="RefSeq" id="WP_066093504.1">
    <property type="nucleotide sequence ID" value="NZ_CP126114.1"/>
</dbReference>
<keyword evidence="2" id="KW-1185">Reference proteome</keyword>
<dbReference type="EMBL" id="CP126114">
    <property type="protein sequence ID" value="WHY86034.1"/>
    <property type="molecule type" value="Genomic_DNA"/>
</dbReference>
<gene>
    <name evidence="1" type="ORF">QNH39_26245</name>
</gene>
<dbReference type="KEGG" id="nnv:QNH39_26245"/>
<accession>A0AA95MPK8</accession>
<dbReference type="Proteomes" id="UP001178288">
    <property type="component" value="Chromosome"/>
</dbReference>
<evidence type="ECO:0000313" key="2">
    <source>
        <dbReference type="Proteomes" id="UP001178288"/>
    </source>
</evidence>
<evidence type="ECO:0000313" key="1">
    <source>
        <dbReference type="EMBL" id="WHY86034.1"/>
    </source>
</evidence>
<organism evidence="1 2">
    <name type="scientific">Neobacillus novalis</name>
    <dbReference type="NCBI Taxonomy" id="220687"/>
    <lineage>
        <taxon>Bacteria</taxon>
        <taxon>Bacillati</taxon>
        <taxon>Bacillota</taxon>
        <taxon>Bacilli</taxon>
        <taxon>Bacillales</taxon>
        <taxon>Bacillaceae</taxon>
        <taxon>Neobacillus</taxon>
    </lineage>
</organism>
<dbReference type="AlphaFoldDB" id="A0AA95MPK8"/>
<name>A0AA95MPK8_9BACI</name>
<protein>
    <submittedName>
        <fullName evidence="1">Uncharacterized protein</fullName>
    </submittedName>
</protein>